<evidence type="ECO:0000256" key="6">
    <source>
        <dbReference type="ARBA" id="ARBA00022917"/>
    </source>
</evidence>
<feature type="domain" description="DALR anticodon binding" evidence="13">
    <location>
        <begin position="443"/>
        <end position="558"/>
    </location>
</feature>
<evidence type="ECO:0000256" key="11">
    <source>
        <dbReference type="ARBA" id="ARBA00049595"/>
    </source>
</evidence>
<keyword evidence="4 12" id="KW-0547">Nucleotide-binding</keyword>
<dbReference type="Gene3D" id="1.10.730.10">
    <property type="entry name" value="Isoleucyl-tRNA Synthetase, Domain 1"/>
    <property type="match status" value="1"/>
</dbReference>
<dbReference type="GO" id="GO:0004814">
    <property type="term" value="F:arginine-tRNA ligase activity"/>
    <property type="evidence" value="ECO:0007669"/>
    <property type="project" value="UniProtKB-EC"/>
</dbReference>
<evidence type="ECO:0000256" key="1">
    <source>
        <dbReference type="ARBA" id="ARBA00005594"/>
    </source>
</evidence>
<evidence type="ECO:0000256" key="7">
    <source>
        <dbReference type="ARBA" id="ARBA00023146"/>
    </source>
</evidence>
<dbReference type="GO" id="GO:0005524">
    <property type="term" value="F:ATP binding"/>
    <property type="evidence" value="ECO:0007669"/>
    <property type="project" value="UniProtKB-KW"/>
</dbReference>
<dbReference type="FunFam" id="1.10.730.10:FF:000006">
    <property type="entry name" value="Arginyl-tRNA synthetase 2, mitochondrial"/>
    <property type="match status" value="1"/>
</dbReference>
<proteinExistence type="inferred from homology"/>
<dbReference type="SUPFAM" id="SSF52374">
    <property type="entry name" value="Nucleotidylyl transferase"/>
    <property type="match status" value="1"/>
</dbReference>
<dbReference type="AlphaFoldDB" id="A0AAW1DNA3"/>
<dbReference type="PANTHER" id="PTHR11956:SF11">
    <property type="entry name" value="ARGININE--TRNA LIGASE, MITOCHONDRIAL-RELATED"/>
    <property type="match status" value="1"/>
</dbReference>
<evidence type="ECO:0000256" key="8">
    <source>
        <dbReference type="ARBA" id="ARBA00033033"/>
    </source>
</evidence>
<comment type="similarity">
    <text evidence="1 12">Belongs to the class-I aminoacyl-tRNA synthetase family.</text>
</comment>
<dbReference type="GO" id="GO:0006420">
    <property type="term" value="P:arginyl-tRNA aminoacylation"/>
    <property type="evidence" value="ECO:0007669"/>
    <property type="project" value="InterPro"/>
</dbReference>
<dbReference type="SMART" id="SM00836">
    <property type="entry name" value="DALR_1"/>
    <property type="match status" value="1"/>
</dbReference>
<dbReference type="InterPro" id="IPR001278">
    <property type="entry name" value="Arg-tRNA-ligase"/>
</dbReference>
<evidence type="ECO:0000313" key="15">
    <source>
        <dbReference type="Proteomes" id="UP001461498"/>
    </source>
</evidence>
<dbReference type="PROSITE" id="PS00178">
    <property type="entry name" value="AA_TRNA_LIGASE_I"/>
    <property type="match status" value="1"/>
</dbReference>
<accession>A0AAW1DNA3</accession>
<keyword evidence="5 12" id="KW-0067">ATP-binding</keyword>
<evidence type="ECO:0000256" key="5">
    <source>
        <dbReference type="ARBA" id="ARBA00022840"/>
    </source>
</evidence>
<comment type="function">
    <text evidence="11">Catalyzes the attachment of arginine to tRNA(Arg) in a two-step reaction: arginine is first activated by ATP to form Arg-AMP and then transferred to the acceptor end of tRNA(Arg).</text>
</comment>
<dbReference type="Pfam" id="PF05746">
    <property type="entry name" value="DALR_1"/>
    <property type="match status" value="1"/>
</dbReference>
<keyword evidence="15" id="KW-1185">Reference proteome</keyword>
<sequence length="558" mass="63623">MISLIKDHIISKIRGLINIPFEIAQKKLRPLINLEKFNNEEVIFVMSQKDVKSAMGNEVLPVKIETDSVLLKVFENGSSNDQILSFSVDKNYFVKTLLSNVGLPREKLKNQHVLVEFSSPNIAKPFHIGHLRSTIVGNFVANCCKSLYGRVTKLNYLGDWGVQVGYVKAGLEDLNISTEQLSQDPIRLLYKAYVDAYNRNDTEERAKSFFSELEHGTCSEDNKVFWENVRELSMNNLRDTYSDLEIKFDEYCYESDYKIANIKELLKNLESHGVAKRKSPNDLLVLCTESGNEIPLTREDGTTLYLSRDIAAALDRLNRYEDCKHLYYVVDKSQVEHFVNVANAVHSYTGRDVVKHIQFGRVTGVSSRKGTALLLQDILDKAVEKMAAQQQASQNTRTDDAEVTRILAVTLLMVYMLRHSRCRDFVFNWDNAMQGRGDTGIKLQYTHCRLCSLEENCGVHLPSVCQPDLLKEPLLLDVILQIAKCEDIIQNSIENFESSYLITYMFKLCNLLSKCLSQITVKGQPQEMAEQRLLVYNRARITLAECMLLLGVKPLTKM</sequence>
<evidence type="ECO:0000256" key="2">
    <source>
        <dbReference type="ARBA" id="ARBA00012837"/>
    </source>
</evidence>
<reference evidence="14 15" key="1">
    <citation type="submission" date="2022-12" db="EMBL/GenBank/DDBJ databases">
        <title>Chromosome-level genome assembly of true bugs.</title>
        <authorList>
            <person name="Ma L."/>
            <person name="Li H."/>
        </authorList>
    </citation>
    <scope>NUCLEOTIDE SEQUENCE [LARGE SCALE GENOMIC DNA]</scope>
    <source>
        <strain evidence="14">Lab_2022b</strain>
    </source>
</reference>
<dbReference type="InterPro" id="IPR009080">
    <property type="entry name" value="tRNAsynth_Ia_anticodon-bd"/>
</dbReference>
<gene>
    <name evidence="14" type="ORF">O3M35_000122</name>
</gene>
<dbReference type="NCBIfam" id="TIGR00456">
    <property type="entry name" value="argS"/>
    <property type="match status" value="1"/>
</dbReference>
<dbReference type="InterPro" id="IPR014729">
    <property type="entry name" value="Rossmann-like_a/b/a_fold"/>
</dbReference>
<protein>
    <recommendedName>
        <fullName evidence="9">Probable arginine--tRNA ligase, mitochondrial</fullName>
        <ecNumber evidence="2">6.1.1.19</ecNumber>
    </recommendedName>
    <alternativeName>
        <fullName evidence="8">Arginyl-tRNA synthetase</fullName>
    </alternativeName>
</protein>
<comment type="caution">
    <text evidence="14">The sequence shown here is derived from an EMBL/GenBank/DDBJ whole genome shotgun (WGS) entry which is preliminary data.</text>
</comment>
<dbReference type="GO" id="GO:0005739">
    <property type="term" value="C:mitochondrion"/>
    <property type="evidence" value="ECO:0007669"/>
    <property type="project" value="TreeGrafter"/>
</dbReference>
<dbReference type="GO" id="GO:0032543">
    <property type="term" value="P:mitochondrial translation"/>
    <property type="evidence" value="ECO:0007669"/>
    <property type="project" value="TreeGrafter"/>
</dbReference>
<dbReference type="Proteomes" id="UP001461498">
    <property type="component" value="Unassembled WGS sequence"/>
</dbReference>
<dbReference type="PRINTS" id="PR01038">
    <property type="entry name" value="TRNASYNTHARG"/>
</dbReference>
<name>A0AAW1DNA3_9HEMI</name>
<evidence type="ECO:0000256" key="4">
    <source>
        <dbReference type="ARBA" id="ARBA00022741"/>
    </source>
</evidence>
<evidence type="ECO:0000256" key="9">
    <source>
        <dbReference type="ARBA" id="ARBA00039495"/>
    </source>
</evidence>
<dbReference type="EMBL" id="JAPXFL010000001">
    <property type="protein sequence ID" value="KAK9511475.1"/>
    <property type="molecule type" value="Genomic_DNA"/>
</dbReference>
<evidence type="ECO:0000259" key="13">
    <source>
        <dbReference type="SMART" id="SM00836"/>
    </source>
</evidence>
<organism evidence="14 15">
    <name type="scientific">Rhynocoris fuscipes</name>
    <dbReference type="NCBI Taxonomy" id="488301"/>
    <lineage>
        <taxon>Eukaryota</taxon>
        <taxon>Metazoa</taxon>
        <taxon>Ecdysozoa</taxon>
        <taxon>Arthropoda</taxon>
        <taxon>Hexapoda</taxon>
        <taxon>Insecta</taxon>
        <taxon>Pterygota</taxon>
        <taxon>Neoptera</taxon>
        <taxon>Paraneoptera</taxon>
        <taxon>Hemiptera</taxon>
        <taxon>Heteroptera</taxon>
        <taxon>Panheteroptera</taxon>
        <taxon>Cimicomorpha</taxon>
        <taxon>Reduviidae</taxon>
        <taxon>Harpactorinae</taxon>
        <taxon>Harpactorini</taxon>
        <taxon>Rhynocoris</taxon>
    </lineage>
</organism>
<evidence type="ECO:0000313" key="14">
    <source>
        <dbReference type="EMBL" id="KAK9511475.1"/>
    </source>
</evidence>
<evidence type="ECO:0000256" key="12">
    <source>
        <dbReference type="RuleBase" id="RU363038"/>
    </source>
</evidence>
<evidence type="ECO:0000256" key="10">
    <source>
        <dbReference type="ARBA" id="ARBA00049339"/>
    </source>
</evidence>
<keyword evidence="3 12" id="KW-0436">Ligase</keyword>
<dbReference type="PANTHER" id="PTHR11956">
    <property type="entry name" value="ARGINYL-TRNA SYNTHETASE"/>
    <property type="match status" value="1"/>
</dbReference>
<dbReference type="InterPro" id="IPR035684">
    <property type="entry name" value="ArgRS_core"/>
</dbReference>
<keyword evidence="6 12" id="KW-0648">Protein biosynthesis</keyword>
<dbReference type="SUPFAM" id="SSF47323">
    <property type="entry name" value="Anticodon-binding domain of a subclass of class I aminoacyl-tRNA synthetases"/>
    <property type="match status" value="1"/>
</dbReference>
<keyword evidence="7 12" id="KW-0030">Aminoacyl-tRNA synthetase</keyword>
<dbReference type="Gene3D" id="3.40.50.620">
    <property type="entry name" value="HUPs"/>
    <property type="match status" value="1"/>
</dbReference>
<dbReference type="InterPro" id="IPR001412">
    <property type="entry name" value="aa-tRNA-synth_I_CS"/>
</dbReference>
<dbReference type="InterPro" id="IPR008909">
    <property type="entry name" value="DALR_anticod-bd"/>
</dbReference>
<evidence type="ECO:0000256" key="3">
    <source>
        <dbReference type="ARBA" id="ARBA00022598"/>
    </source>
</evidence>
<comment type="catalytic activity">
    <reaction evidence="10">
        <text>tRNA(Arg) + L-arginine + ATP = L-arginyl-tRNA(Arg) + AMP + diphosphate</text>
        <dbReference type="Rhea" id="RHEA:20301"/>
        <dbReference type="Rhea" id="RHEA-COMP:9658"/>
        <dbReference type="Rhea" id="RHEA-COMP:9673"/>
        <dbReference type="ChEBI" id="CHEBI:30616"/>
        <dbReference type="ChEBI" id="CHEBI:32682"/>
        <dbReference type="ChEBI" id="CHEBI:33019"/>
        <dbReference type="ChEBI" id="CHEBI:78442"/>
        <dbReference type="ChEBI" id="CHEBI:78513"/>
        <dbReference type="ChEBI" id="CHEBI:456215"/>
        <dbReference type="EC" id="6.1.1.19"/>
    </reaction>
</comment>
<dbReference type="Pfam" id="PF00750">
    <property type="entry name" value="tRNA-synt_1d"/>
    <property type="match status" value="1"/>
</dbReference>
<dbReference type="EC" id="6.1.1.19" evidence="2"/>